<accession>A0A2T6ANL3</accession>
<feature type="compositionally biased region" description="Low complexity" evidence="1">
    <location>
        <begin position="1058"/>
        <end position="1071"/>
    </location>
</feature>
<dbReference type="Proteomes" id="UP000244069">
    <property type="component" value="Unassembled WGS sequence"/>
</dbReference>
<protein>
    <submittedName>
        <fullName evidence="2">Uncharacterized protein</fullName>
    </submittedName>
</protein>
<dbReference type="OrthoDB" id="9814092at2"/>
<evidence type="ECO:0000313" key="2">
    <source>
        <dbReference type="EMBL" id="PTX45380.1"/>
    </source>
</evidence>
<sequence length="1107" mass="114671">MPTLNPAPSSLGLFSPALGPWFETSSADATDLADLPPPNPDLSVTRQLPVGAIWNAPAAGTLSYLLATATRPPALVRLRAADGSPAFAEGALVLLFTLLPQVAERLGALSQALPRPDSTDAASGDQRTRPVITDFALEIPPGVIGSAPDLQNILPARNASDLRSVAAGLDAAERAAFVGLSGTATLSNADKPATILRRPETDARRLIENDSVSPINAKLWAFTRGGRAYDPGAVAAMWTRLAGTDWDNLWATDDAARQRTAGTMAQHTVLLVNAHQGPLETAVTDRLAGNLTGLTPVGTSDTLHVAAAGAAIALSAPGDANTDTVPIPLVAPLPAGPYAAPAAATPFAGWGDPDALGRDFQRIAITDVERHLTGLSRVANSAQADPRRRVSAARNTADPLFLPTADAVATEVMARFADTSATVDFIAPELDRDYGPQTPATLSPGDPFAAEFDDPAATAHSLRGSGQQAGAAVSDQTVVLRFDPTLPPGAWLRAWPHGRDTADGRRFRMTGGAALADAAGSALLLLPLRDGEAGATFSYDLMVTTAEGSRLLTDRRADRPAVVDATPADVASLGALTLYCAETATQPAPGTGAIAPGQSLIAVEGDISAGNFTAVDITSLRASDLGPSLPNRADTADRIITNDPAFTQTTAGDLAPAQAPGGPERVHEAGFHTGATAQEILDFAAYDTTGNRGVIGGVAGRRIWHEAPPAALAHPGVNAAPEIHGEGLGIGGPAGDLLRLLMRERRVADIAEFVTLMGRPFTSATVPTDAGPWTAILETAAKGTHGNLLISLIPDTVEPGALWDNADPANPGIKQRIDNALSGLPGGLTVDGLIDSATFDDDIASAAFDRLLHKNRKGVQGFARAAFAAVERAEDLVWLQTPALDGEVWADPDGDIRFLEALTDRLTANPALHVVLILPARHLPDRNARVDEVRRFAIQGALETLKATAEDRVAWITPTGGPGRDFHMSATTLFVDDAVMFTGAAHAGRRGLVFDAALTGAVFDERLAFGRPRAVIEARRTLAGAMLGVAPGLVPLSGPDLVAALKVQASGGGFGRSAPATYTPGPDTTPGPDREVWNPSASSGTDWVAFLATLGGDLATDVQNGTR</sequence>
<organism evidence="2 3">
    <name type="scientific">Allosediminivita pacifica</name>
    <dbReference type="NCBI Taxonomy" id="1267769"/>
    <lineage>
        <taxon>Bacteria</taxon>
        <taxon>Pseudomonadati</taxon>
        <taxon>Pseudomonadota</taxon>
        <taxon>Alphaproteobacteria</taxon>
        <taxon>Rhodobacterales</taxon>
        <taxon>Paracoccaceae</taxon>
        <taxon>Allosediminivita</taxon>
    </lineage>
</organism>
<keyword evidence="3" id="KW-1185">Reference proteome</keyword>
<comment type="caution">
    <text evidence="2">The sequence shown here is derived from an EMBL/GenBank/DDBJ whole genome shotgun (WGS) entry which is preliminary data.</text>
</comment>
<gene>
    <name evidence="2" type="ORF">C8N44_12235</name>
</gene>
<dbReference type="EMBL" id="QBKN01000022">
    <property type="protein sequence ID" value="PTX45380.1"/>
    <property type="molecule type" value="Genomic_DNA"/>
</dbReference>
<evidence type="ECO:0000256" key="1">
    <source>
        <dbReference type="SAM" id="MobiDB-lite"/>
    </source>
</evidence>
<proteinExistence type="predicted"/>
<reference evidence="2 3" key="1">
    <citation type="submission" date="2018-04" db="EMBL/GenBank/DDBJ databases">
        <title>Genomic Encyclopedia of Archaeal and Bacterial Type Strains, Phase II (KMG-II): from individual species to whole genera.</title>
        <authorList>
            <person name="Goeker M."/>
        </authorList>
    </citation>
    <scope>NUCLEOTIDE SEQUENCE [LARGE SCALE GENOMIC DNA]</scope>
    <source>
        <strain evidence="2 3">DSM 29329</strain>
    </source>
</reference>
<evidence type="ECO:0000313" key="3">
    <source>
        <dbReference type="Proteomes" id="UP000244069"/>
    </source>
</evidence>
<dbReference type="AlphaFoldDB" id="A0A2T6ANL3"/>
<feature type="region of interest" description="Disordered" evidence="1">
    <location>
        <begin position="1055"/>
        <end position="1074"/>
    </location>
</feature>
<dbReference type="RefSeq" id="WP_107977831.1">
    <property type="nucleotide sequence ID" value="NZ_BMEZ01000022.1"/>
</dbReference>
<name>A0A2T6ANL3_9RHOB</name>